<feature type="transmembrane region" description="Helical" evidence="1">
    <location>
        <begin position="12"/>
        <end position="30"/>
    </location>
</feature>
<name>A0A484ZTW8_9GAMM</name>
<dbReference type="Gene3D" id="1.20.120.1630">
    <property type="match status" value="1"/>
</dbReference>
<reference evidence="2 3" key="1">
    <citation type="submission" date="2019-03" db="EMBL/GenBank/DDBJ databases">
        <authorList>
            <consortium name="Pathogen Informatics"/>
        </authorList>
    </citation>
    <scope>NUCLEOTIDE SEQUENCE [LARGE SCALE GENOMIC DNA]</scope>
    <source>
        <strain evidence="2 3">NCTC12282</strain>
    </source>
</reference>
<sequence length="131" mass="14376">MTFSRLERLIPPVIVFAFSILLIWLLNFLFPMAYTETAITRLVCALSFLAAGVIGVLSLMAFFKAGTTVNPVKVNTATTLVDTGLYAYSRNPMYLALALLLISFSAYLVNPLGILGVAFFGLLYYPVSDYS</sequence>
<dbReference type="Proteomes" id="UP000373449">
    <property type="component" value="Unassembled WGS sequence"/>
</dbReference>
<evidence type="ECO:0000313" key="3">
    <source>
        <dbReference type="Proteomes" id="UP000373449"/>
    </source>
</evidence>
<protein>
    <recommendedName>
        <fullName evidence="4">Isoprenylcysteine carboxylmethyltransferase family protein</fullName>
    </recommendedName>
</protein>
<keyword evidence="1" id="KW-1133">Transmembrane helix</keyword>
<dbReference type="RefSeq" id="WP_134531492.1">
    <property type="nucleotide sequence ID" value="NZ_CAADJA010000002.1"/>
</dbReference>
<feature type="transmembrane region" description="Helical" evidence="1">
    <location>
        <begin position="94"/>
        <end position="125"/>
    </location>
</feature>
<dbReference type="AlphaFoldDB" id="A0A484ZTW8"/>
<keyword evidence="1" id="KW-0812">Transmembrane</keyword>
<evidence type="ECO:0008006" key="4">
    <source>
        <dbReference type="Google" id="ProtNLM"/>
    </source>
</evidence>
<feature type="transmembrane region" description="Helical" evidence="1">
    <location>
        <begin position="42"/>
        <end position="63"/>
    </location>
</feature>
<evidence type="ECO:0000313" key="2">
    <source>
        <dbReference type="EMBL" id="VFS51890.1"/>
    </source>
</evidence>
<keyword evidence="1" id="KW-0472">Membrane</keyword>
<organism evidence="2 3">
    <name type="scientific">Budvicia aquatica</name>
    <dbReference type="NCBI Taxonomy" id="82979"/>
    <lineage>
        <taxon>Bacteria</taxon>
        <taxon>Pseudomonadati</taxon>
        <taxon>Pseudomonadota</taxon>
        <taxon>Gammaproteobacteria</taxon>
        <taxon>Enterobacterales</taxon>
        <taxon>Budviciaceae</taxon>
        <taxon>Budvicia</taxon>
    </lineage>
</organism>
<evidence type="ECO:0000256" key="1">
    <source>
        <dbReference type="SAM" id="Phobius"/>
    </source>
</evidence>
<accession>A0A484ZTW8</accession>
<gene>
    <name evidence="2" type="ORF">NCTC12282_05542</name>
</gene>
<dbReference type="EMBL" id="CAADJA010000002">
    <property type="protein sequence ID" value="VFS51890.1"/>
    <property type="molecule type" value="Genomic_DNA"/>
</dbReference>
<proteinExistence type="predicted"/>